<dbReference type="InterPro" id="IPR036638">
    <property type="entry name" value="HLH_DNA-bd_sf"/>
</dbReference>
<evidence type="ECO:0000256" key="4">
    <source>
        <dbReference type="ARBA" id="ARBA00023163"/>
    </source>
</evidence>
<dbReference type="PRINTS" id="PR00785">
    <property type="entry name" value="NCTRNSLOCATR"/>
</dbReference>
<accession>A0ABR3KFU5</accession>
<evidence type="ECO:0000259" key="7">
    <source>
        <dbReference type="PROSITE" id="PS50112"/>
    </source>
</evidence>
<feature type="region of interest" description="Disordered" evidence="6">
    <location>
        <begin position="410"/>
        <end position="445"/>
    </location>
</feature>
<dbReference type="SUPFAM" id="SSF47459">
    <property type="entry name" value="HLH, helix-loop-helix DNA-binding domain"/>
    <property type="match status" value="1"/>
</dbReference>
<evidence type="ECO:0000256" key="2">
    <source>
        <dbReference type="ARBA" id="ARBA00023015"/>
    </source>
</evidence>
<dbReference type="CDD" id="cd18947">
    <property type="entry name" value="bHLH-PAS_ARNT"/>
    <property type="match status" value="1"/>
</dbReference>
<feature type="domain" description="BHLH" evidence="9">
    <location>
        <begin position="751"/>
        <end position="804"/>
    </location>
</feature>
<dbReference type="CDD" id="cd00130">
    <property type="entry name" value="PAS"/>
    <property type="match status" value="2"/>
</dbReference>
<keyword evidence="5" id="KW-0539">Nucleus</keyword>
<feature type="domain" description="PAS" evidence="7">
    <location>
        <begin position="823"/>
        <end position="902"/>
    </location>
</feature>
<dbReference type="SMART" id="SM00353">
    <property type="entry name" value="HLH"/>
    <property type="match status" value="1"/>
</dbReference>
<dbReference type="NCBIfam" id="TIGR00229">
    <property type="entry name" value="sensory_box"/>
    <property type="match status" value="1"/>
</dbReference>
<dbReference type="Pfam" id="PF00010">
    <property type="entry name" value="HLH"/>
    <property type="match status" value="1"/>
</dbReference>
<dbReference type="InterPro" id="IPR011598">
    <property type="entry name" value="bHLH_dom"/>
</dbReference>
<dbReference type="EMBL" id="JBEUSY010000379">
    <property type="protein sequence ID" value="KAL1235237.1"/>
    <property type="molecule type" value="Genomic_DNA"/>
</dbReference>
<evidence type="ECO:0000259" key="9">
    <source>
        <dbReference type="PROSITE" id="PS50888"/>
    </source>
</evidence>
<dbReference type="SUPFAM" id="SSF55785">
    <property type="entry name" value="PYP-like sensor domain (PAS domain)"/>
    <property type="match status" value="2"/>
</dbReference>
<dbReference type="PANTHER" id="PTHR23042">
    <property type="entry name" value="CIRCADIAN PROTEIN CLOCK/ARNT/BMAL/PAS"/>
    <property type="match status" value="1"/>
</dbReference>
<feature type="region of interest" description="Disordered" evidence="6">
    <location>
        <begin position="1"/>
        <end position="20"/>
    </location>
</feature>
<keyword evidence="11" id="KW-1185">Reference proteome</keyword>
<dbReference type="PROSITE" id="PS50112">
    <property type="entry name" value="PAS"/>
    <property type="match status" value="2"/>
</dbReference>
<dbReference type="InterPro" id="IPR002048">
    <property type="entry name" value="EF_hand_dom"/>
</dbReference>
<evidence type="ECO:0000313" key="10">
    <source>
        <dbReference type="EMBL" id="KAL1235237.1"/>
    </source>
</evidence>
<keyword evidence="10" id="KW-0675">Receptor</keyword>
<dbReference type="Gene3D" id="3.30.450.20">
    <property type="entry name" value="PAS domain"/>
    <property type="match status" value="2"/>
</dbReference>
<evidence type="ECO:0000256" key="6">
    <source>
        <dbReference type="SAM" id="MobiDB-lite"/>
    </source>
</evidence>
<organism evidence="10 11">
    <name type="scientific">Trichinella spiralis</name>
    <name type="common">Trichina worm</name>
    <dbReference type="NCBI Taxonomy" id="6334"/>
    <lineage>
        <taxon>Eukaryota</taxon>
        <taxon>Metazoa</taxon>
        <taxon>Ecdysozoa</taxon>
        <taxon>Nematoda</taxon>
        <taxon>Enoplea</taxon>
        <taxon>Dorylaimia</taxon>
        <taxon>Trichinellida</taxon>
        <taxon>Trichinellidae</taxon>
        <taxon>Trichinella</taxon>
    </lineage>
</organism>
<keyword evidence="3" id="KW-0238">DNA-binding</keyword>
<dbReference type="PROSITE" id="PS50888">
    <property type="entry name" value="BHLH"/>
    <property type="match status" value="1"/>
</dbReference>
<evidence type="ECO:0000256" key="5">
    <source>
        <dbReference type="ARBA" id="ARBA00023242"/>
    </source>
</evidence>
<evidence type="ECO:0000259" key="8">
    <source>
        <dbReference type="PROSITE" id="PS50222"/>
    </source>
</evidence>
<proteinExistence type="predicted"/>
<keyword evidence="2" id="KW-0805">Transcription regulation</keyword>
<evidence type="ECO:0000256" key="3">
    <source>
        <dbReference type="ARBA" id="ARBA00023125"/>
    </source>
</evidence>
<evidence type="ECO:0000256" key="1">
    <source>
        <dbReference type="ARBA" id="ARBA00022737"/>
    </source>
</evidence>
<dbReference type="PROSITE" id="PS50222">
    <property type="entry name" value="EF_HAND_2"/>
    <property type="match status" value="1"/>
</dbReference>
<keyword evidence="1" id="KW-0677">Repeat</keyword>
<dbReference type="SMART" id="SM00091">
    <property type="entry name" value="PAS"/>
    <property type="match status" value="2"/>
</dbReference>
<name>A0ABR3KFU5_TRISP</name>
<dbReference type="Gene3D" id="4.10.280.10">
    <property type="entry name" value="Helix-loop-helix DNA-binding domain"/>
    <property type="match status" value="1"/>
</dbReference>
<feature type="domain" description="EF-hand" evidence="8">
    <location>
        <begin position="335"/>
        <end position="370"/>
    </location>
</feature>
<protein>
    <submittedName>
        <fullName evidence="10">Aryl hydrocarbon receptor nuclear translocator</fullName>
    </submittedName>
</protein>
<reference evidence="10 11" key="1">
    <citation type="submission" date="2024-07" db="EMBL/GenBank/DDBJ databases">
        <title>Enhanced genomic and transcriptomic resources for Trichinella pseudospiralis and T. spiralis underpin the discovery of pronounced molecular differences between stages and species.</title>
        <authorList>
            <person name="Pasi K.K."/>
            <person name="La Rosa G."/>
            <person name="Gomez-Morales M.A."/>
            <person name="Tosini F."/>
            <person name="Sumanam S."/>
            <person name="Young N.D."/>
            <person name="Chang B.C."/>
            <person name="Robin G.B."/>
        </authorList>
    </citation>
    <scope>NUCLEOTIDE SEQUENCE [LARGE SCALE GENOMIC DNA]</scope>
    <source>
        <strain evidence="10">ISS534</strain>
    </source>
</reference>
<dbReference type="InterPro" id="IPR035965">
    <property type="entry name" value="PAS-like_dom_sf"/>
</dbReference>
<sequence>MDVENAKKTNPNYGRPGQFPFQRGHVDDEQYMNGSSRFGVHFPTASILSFFCQKASIAPGHRRSPLLDNIVASGKKPTNQRWPSVLVPFQSSPARRCVMSILLASSSCVHLLPSCRNGPAEFACIHRYSQRYCIHTVGFFRLFFPIAVSGLDGHHRTWPAIRPADDMSSVLRKLVTRTSRSNVGKVDIAANTSNTIIMRRPFGIGGTKSIKFSNALAENCEGDKVKLLSVISHTDSSNSTSTGELLPCSDGNETVSQTTEEDCYDTILKEALVNAKSPCHGHADDSSTTTTTEPLYQQPCDFSRNKISTTCNDNKSKQPVMHTAKNGQRNCKNLKMHEGQEWVFTLYDFDGKGKVSKADILSLVRSIYDVLGSAKLPMRANVGAGHTGDPKTSGQPMGAFKIKLSVVPDGEALPDGEAERTKNASRTPVANGPRPLASGRPKGRHGWACGPLQAAKSKIWEAAALENKPCRSCPHRNYVNLSELESCCRDGGCASFNATSAPRLRHCDRHCHCPPAHATPRHVNSQAHAHAATSRPLLAHARSAARRAHGNANEAEYAAIRSCCTNKVVADCGPGSSPSANVDRRSTGNNNNNNSNGYYYYYTRAPTATMPTPVGKLSSSERKCSPALNVDKQLLLVHDKPNRVAVVHRHSKMAARSNRLDKACKSDLLSLLVLLLLLTTPPGTAVADVRILQPTVQLEDSTSSTDTTTNITTTITTIADSLRNHSNRIYFDENMNSEDYGEQTLTEKERCARENHSEIERRRRNKMTHYINELADMVPQCAGLGRRPDKLTILRMAVSHMKAIRNCEGTSSDSSYRPSFLTDQELKHLVLEAANGFMLVVGCDSGKVLFVADSIYPVLNLTQAECIGHSIYDLVHPEDMNKIKEQLSGLDGNMLNRVLDFKTGTVKKENQQALNRVHMSCRRGFICRMKLGRRETTNLHFNRMRNRRPIFIHNDNQYVVVHCTGYVKNSIPQELEACVDSSTSEMKSLAKERCLICIARLQVSNMTSSSNVNQQEFCIRLNEEGKFTYLDERVYGMLGYKPHELIGTCWWECVHSEDQANVRDVFNQVLKLKDQTLCVIYRFRSKSDEWMCMRTSVWSFFNPFSEEFEFVVGSSVCVNFMSSKSPPNNTAGELCTVNNTPDMFAAAGYLTTGSTNELQPNINMTTHWLNSSGPVEQQPELYPYPQNLRIPGTSYTTNTLRPTDPTAHHTLFSHRDFTTPAASFTPQMTNSVDSDLVNSHNIILPAQNDWNMHYSANEGLTATNSVPSKYNMPTGGVQVQTTNLCNSNWWAIAIANRIVEIIHPSIHPSYPGFLEFLLFNKATSKATLQTSPQ</sequence>
<keyword evidence="4" id="KW-0804">Transcription</keyword>
<dbReference type="Proteomes" id="UP001558632">
    <property type="component" value="Unassembled WGS sequence"/>
</dbReference>
<dbReference type="InterPro" id="IPR000014">
    <property type="entry name" value="PAS"/>
</dbReference>
<feature type="domain" description="PAS" evidence="7">
    <location>
        <begin position="1021"/>
        <end position="1073"/>
    </location>
</feature>
<evidence type="ECO:0000313" key="11">
    <source>
        <dbReference type="Proteomes" id="UP001558632"/>
    </source>
</evidence>
<dbReference type="InterPro" id="IPR001067">
    <property type="entry name" value="Nuc_translocat"/>
</dbReference>
<dbReference type="InterPro" id="IPR050933">
    <property type="entry name" value="Circadian_TF"/>
</dbReference>
<gene>
    <name evidence="10" type="ORF">TSPI_06870</name>
</gene>
<dbReference type="Pfam" id="PF14598">
    <property type="entry name" value="PAS_11"/>
    <property type="match status" value="1"/>
</dbReference>
<comment type="caution">
    <text evidence="10">The sequence shown here is derived from an EMBL/GenBank/DDBJ whole genome shotgun (WGS) entry which is preliminary data.</text>
</comment>